<evidence type="ECO:0000313" key="3">
    <source>
        <dbReference type="Proteomes" id="UP001605036"/>
    </source>
</evidence>
<dbReference type="AlphaFoldDB" id="A0ABD1Z325"/>
<name>A0ABD1Z325_9MARC</name>
<sequence>MQCAGLPGQKTKEGSHGTKEGKALFRPNCFPRLSRSCSDGTVPITTLRHFSSLLVREAASSAATECESFNPGPFSTLETAARSLAVRDRYCVPLAWPPRAPPGILPVSIFRNGFDDLPPVPLVHSTQ</sequence>
<feature type="compositionally biased region" description="Basic and acidic residues" evidence="1">
    <location>
        <begin position="10"/>
        <end position="20"/>
    </location>
</feature>
<accession>A0ABD1Z325</accession>
<proteinExistence type="predicted"/>
<keyword evidence="3" id="KW-1185">Reference proteome</keyword>
<reference evidence="2 3" key="1">
    <citation type="submission" date="2024-09" db="EMBL/GenBank/DDBJ databases">
        <title>Chromosome-scale assembly of Riccia fluitans.</title>
        <authorList>
            <person name="Paukszto L."/>
            <person name="Sawicki J."/>
            <person name="Karawczyk K."/>
            <person name="Piernik-Szablinska J."/>
            <person name="Szczecinska M."/>
            <person name="Mazdziarz M."/>
        </authorList>
    </citation>
    <scope>NUCLEOTIDE SEQUENCE [LARGE SCALE GENOMIC DNA]</scope>
    <source>
        <strain evidence="2">Rf_01</strain>
        <tissue evidence="2">Aerial parts of the thallus</tissue>
    </source>
</reference>
<comment type="caution">
    <text evidence="2">The sequence shown here is derived from an EMBL/GenBank/DDBJ whole genome shotgun (WGS) entry which is preliminary data.</text>
</comment>
<evidence type="ECO:0000256" key="1">
    <source>
        <dbReference type="SAM" id="MobiDB-lite"/>
    </source>
</evidence>
<organism evidence="2 3">
    <name type="scientific">Riccia fluitans</name>
    <dbReference type="NCBI Taxonomy" id="41844"/>
    <lineage>
        <taxon>Eukaryota</taxon>
        <taxon>Viridiplantae</taxon>
        <taxon>Streptophyta</taxon>
        <taxon>Embryophyta</taxon>
        <taxon>Marchantiophyta</taxon>
        <taxon>Marchantiopsida</taxon>
        <taxon>Marchantiidae</taxon>
        <taxon>Marchantiales</taxon>
        <taxon>Ricciaceae</taxon>
        <taxon>Riccia</taxon>
    </lineage>
</organism>
<protein>
    <submittedName>
        <fullName evidence="2">Uncharacterized protein</fullName>
    </submittedName>
</protein>
<feature type="region of interest" description="Disordered" evidence="1">
    <location>
        <begin position="1"/>
        <end position="20"/>
    </location>
</feature>
<dbReference type="EMBL" id="JBHFFA010000002">
    <property type="protein sequence ID" value="KAL2642171.1"/>
    <property type="molecule type" value="Genomic_DNA"/>
</dbReference>
<dbReference type="Proteomes" id="UP001605036">
    <property type="component" value="Unassembled WGS sequence"/>
</dbReference>
<gene>
    <name evidence="2" type="ORF">R1flu_009758</name>
</gene>
<evidence type="ECO:0000313" key="2">
    <source>
        <dbReference type="EMBL" id="KAL2642171.1"/>
    </source>
</evidence>